<dbReference type="AlphaFoldDB" id="A0A0G0VD92"/>
<keyword evidence="1" id="KW-1133">Transmembrane helix</keyword>
<dbReference type="Gene3D" id="2.60.40.10">
    <property type="entry name" value="Immunoglobulins"/>
    <property type="match status" value="1"/>
</dbReference>
<keyword evidence="1" id="KW-0472">Membrane</keyword>
<accession>A0A0G0VD92</accession>
<organism evidence="2 3">
    <name type="scientific">Candidatus Uhrbacteria bacterium GW2011_GWC1_41_20</name>
    <dbReference type="NCBI Taxonomy" id="1618983"/>
    <lineage>
        <taxon>Bacteria</taxon>
        <taxon>Candidatus Uhriibacteriota</taxon>
    </lineage>
</organism>
<evidence type="ECO:0000313" key="3">
    <source>
        <dbReference type="Proteomes" id="UP000033930"/>
    </source>
</evidence>
<dbReference type="GO" id="GO:0003677">
    <property type="term" value="F:DNA binding"/>
    <property type="evidence" value="ECO:0007669"/>
    <property type="project" value="UniProtKB-KW"/>
</dbReference>
<dbReference type="PANTHER" id="PTHR34475:SF1">
    <property type="entry name" value="CYTOSKELETON PROTEIN RODZ"/>
    <property type="match status" value="1"/>
</dbReference>
<keyword evidence="1" id="KW-0812">Transmembrane</keyword>
<comment type="caution">
    <text evidence="2">The sequence shown here is derived from an EMBL/GenBank/DDBJ whole genome shotgun (WGS) entry which is preliminary data.</text>
</comment>
<dbReference type="PANTHER" id="PTHR34475">
    <property type="match status" value="1"/>
</dbReference>
<evidence type="ECO:0000313" key="2">
    <source>
        <dbReference type="EMBL" id="KKR97606.1"/>
    </source>
</evidence>
<keyword evidence="2" id="KW-0238">DNA-binding</keyword>
<dbReference type="Gene3D" id="1.10.260.40">
    <property type="entry name" value="lambda repressor-like DNA-binding domains"/>
    <property type="match status" value="1"/>
</dbReference>
<sequence length="230" mass="26543">MRKLDSEPQSLAKKLRALRRGKAVTLDMMERHTHIQRKYLEALEQGRFECLPEPLYARNFIRAYARALEADESYFLELYEEECGVCDLIGPMCSPRQKVDRKRFIIWNQMVRYSALACLLLLIFGYIGWQVFSIIQPPSIVLLSPATDVLIHEARLSVYGIVEGEASVFINGEPIVVNEDFTFDASVDLREGMNILVIEAERRYSRRAVIERSVVFDPQQGISQVSYFLQ</sequence>
<evidence type="ECO:0000256" key="1">
    <source>
        <dbReference type="SAM" id="Phobius"/>
    </source>
</evidence>
<dbReference type="Pfam" id="PF13413">
    <property type="entry name" value="HTH_25"/>
    <property type="match status" value="1"/>
</dbReference>
<protein>
    <submittedName>
        <fullName evidence="2">DNA-binding protein</fullName>
    </submittedName>
</protein>
<gene>
    <name evidence="2" type="ORF">UU50_C0027G0012</name>
</gene>
<dbReference type="InterPro" id="IPR013783">
    <property type="entry name" value="Ig-like_fold"/>
</dbReference>
<feature type="transmembrane region" description="Helical" evidence="1">
    <location>
        <begin position="110"/>
        <end position="129"/>
    </location>
</feature>
<dbReference type="InterPro" id="IPR010982">
    <property type="entry name" value="Lambda_DNA-bd_dom_sf"/>
</dbReference>
<proteinExistence type="predicted"/>
<dbReference type="Proteomes" id="UP000033930">
    <property type="component" value="Unassembled WGS sequence"/>
</dbReference>
<dbReference type="InterPro" id="IPR050400">
    <property type="entry name" value="Bact_Cytoskel_RodZ"/>
</dbReference>
<dbReference type="EMBL" id="LCAW01000027">
    <property type="protein sequence ID" value="KKR97606.1"/>
    <property type="molecule type" value="Genomic_DNA"/>
</dbReference>
<reference evidence="2 3" key="1">
    <citation type="journal article" date="2015" name="Nature">
        <title>rRNA introns, odd ribosomes, and small enigmatic genomes across a large radiation of phyla.</title>
        <authorList>
            <person name="Brown C.T."/>
            <person name="Hug L.A."/>
            <person name="Thomas B.C."/>
            <person name="Sharon I."/>
            <person name="Castelle C.J."/>
            <person name="Singh A."/>
            <person name="Wilkins M.J."/>
            <person name="Williams K.H."/>
            <person name="Banfield J.F."/>
        </authorList>
    </citation>
    <scope>NUCLEOTIDE SEQUENCE [LARGE SCALE GENOMIC DNA]</scope>
</reference>
<name>A0A0G0VD92_9BACT</name>